<dbReference type="Pfam" id="PF04321">
    <property type="entry name" value="RmlD_sub_bind"/>
    <property type="match status" value="1"/>
</dbReference>
<comment type="function">
    <text evidence="2">Catalyzes the reduction of dTDP-6-deoxy-L-lyxo-4-hexulose to yield dTDP-L-rhamnose.</text>
</comment>
<dbReference type="Gene3D" id="3.90.25.10">
    <property type="entry name" value="UDP-galactose 4-epimerase, domain 1"/>
    <property type="match status" value="1"/>
</dbReference>
<protein>
    <recommendedName>
        <fullName evidence="2">dTDP-4-dehydrorhamnose reductase</fullName>
        <ecNumber evidence="2">1.1.1.133</ecNumber>
    </recommendedName>
</protein>
<dbReference type="CDD" id="cd05254">
    <property type="entry name" value="dTDP_HR_like_SDR_e"/>
    <property type="match status" value="1"/>
</dbReference>
<evidence type="ECO:0000313" key="5">
    <source>
        <dbReference type="Proteomes" id="UP000304148"/>
    </source>
</evidence>
<gene>
    <name evidence="4" type="primary">spsK</name>
    <name evidence="4" type="ORF">PBLR_14394</name>
</gene>
<dbReference type="Gene3D" id="3.40.50.720">
    <property type="entry name" value="NAD(P)-binding Rossmann-like Domain"/>
    <property type="match status" value="1"/>
</dbReference>
<dbReference type="InterPro" id="IPR005913">
    <property type="entry name" value="dTDP_dehydrorham_reduct"/>
</dbReference>
<comment type="pathway">
    <text evidence="2">Carbohydrate biosynthesis; dTDP-L-rhamnose biosynthesis.</text>
</comment>
<feature type="domain" description="RmlD-like substrate binding" evidence="3">
    <location>
        <begin position="6"/>
        <end position="283"/>
    </location>
</feature>
<dbReference type="InterPro" id="IPR036291">
    <property type="entry name" value="NAD(P)-bd_dom_sf"/>
</dbReference>
<name>A0A383RHB8_PAEAL</name>
<evidence type="ECO:0000313" key="4">
    <source>
        <dbReference type="EMBL" id="SYX85972.1"/>
    </source>
</evidence>
<sequence length="289" mass="32597">MNKEEMKVLVTGAGGQLGMEMLIVLHRHGISAVGYGHHDMDVADAERVRTVMEKERPTHVIHAGAYTKVDLAESDSDTAYRINSYGTRNVAVAANRIGAALVYISTDYVFDGKSECPYNEFHSVRPINIYGRSKWEGERFVRNHHPAAFIVRTSWVFGLYGDNFVKAILRKAQTEQVLQVVNDQVGSPTYTLDLAEKIVELLYTSKYGTYHITNSGSCSWHEFATAIIKEAGLSTIVRAVPTSHFPRPARRPEYSVLEPLALRLNDFPLLRHWNEAIRHFLQKDAPPEK</sequence>
<dbReference type="SUPFAM" id="SSF51735">
    <property type="entry name" value="NAD(P)-binding Rossmann-fold domains"/>
    <property type="match status" value="1"/>
</dbReference>
<comment type="similarity">
    <text evidence="1 2">Belongs to the dTDP-4-dehydrorhamnose reductase family.</text>
</comment>
<reference evidence="5" key="1">
    <citation type="submission" date="2018-08" db="EMBL/GenBank/DDBJ databases">
        <authorList>
            <person name="Chevrot R."/>
        </authorList>
    </citation>
    <scope>NUCLEOTIDE SEQUENCE [LARGE SCALE GENOMIC DNA]</scope>
</reference>
<evidence type="ECO:0000256" key="1">
    <source>
        <dbReference type="ARBA" id="ARBA00010944"/>
    </source>
</evidence>
<dbReference type="EC" id="1.1.1.133" evidence="2"/>
<dbReference type="EMBL" id="LS992241">
    <property type="protein sequence ID" value="SYX85972.1"/>
    <property type="molecule type" value="Genomic_DNA"/>
</dbReference>
<dbReference type="AlphaFoldDB" id="A0A383RHB8"/>
<dbReference type="GO" id="GO:0008831">
    <property type="term" value="F:dTDP-4-dehydrorhamnose reductase activity"/>
    <property type="evidence" value="ECO:0007669"/>
    <property type="project" value="UniProtKB-EC"/>
</dbReference>
<dbReference type="RefSeq" id="WP_138187929.1">
    <property type="nucleotide sequence ID" value="NZ_LS992241.1"/>
</dbReference>
<dbReference type="PANTHER" id="PTHR10491">
    <property type="entry name" value="DTDP-4-DEHYDRORHAMNOSE REDUCTASE"/>
    <property type="match status" value="1"/>
</dbReference>
<dbReference type="UniPathway" id="UPA00124"/>
<organism evidence="4 5">
    <name type="scientific">Paenibacillus alvei</name>
    <name type="common">Bacillus alvei</name>
    <dbReference type="NCBI Taxonomy" id="44250"/>
    <lineage>
        <taxon>Bacteria</taxon>
        <taxon>Bacillati</taxon>
        <taxon>Bacillota</taxon>
        <taxon>Bacilli</taxon>
        <taxon>Bacillales</taxon>
        <taxon>Paenibacillaceae</taxon>
        <taxon>Paenibacillus</taxon>
    </lineage>
</organism>
<accession>A0A383RHB8</accession>
<keyword evidence="2" id="KW-0560">Oxidoreductase</keyword>
<dbReference type="PANTHER" id="PTHR10491:SF4">
    <property type="entry name" value="METHIONINE ADENOSYLTRANSFERASE 2 SUBUNIT BETA"/>
    <property type="match status" value="1"/>
</dbReference>
<dbReference type="FunFam" id="3.40.50.720:FF:000159">
    <property type="entry name" value="dTDP-4-dehydrorhamnose reductase"/>
    <property type="match status" value="1"/>
</dbReference>
<dbReference type="Proteomes" id="UP000304148">
    <property type="component" value="Chromosome"/>
</dbReference>
<dbReference type="InterPro" id="IPR029903">
    <property type="entry name" value="RmlD-like-bd"/>
</dbReference>
<proteinExistence type="inferred from homology"/>
<dbReference type="NCBIfam" id="TIGR01214">
    <property type="entry name" value="rmlD"/>
    <property type="match status" value="1"/>
</dbReference>
<keyword evidence="2" id="KW-0521">NADP</keyword>
<dbReference type="GO" id="GO:0019305">
    <property type="term" value="P:dTDP-rhamnose biosynthetic process"/>
    <property type="evidence" value="ECO:0007669"/>
    <property type="project" value="UniProtKB-UniPathway"/>
</dbReference>
<evidence type="ECO:0000259" key="3">
    <source>
        <dbReference type="Pfam" id="PF04321"/>
    </source>
</evidence>
<dbReference type="GO" id="GO:0005829">
    <property type="term" value="C:cytosol"/>
    <property type="evidence" value="ECO:0007669"/>
    <property type="project" value="TreeGrafter"/>
</dbReference>
<evidence type="ECO:0000256" key="2">
    <source>
        <dbReference type="RuleBase" id="RU364082"/>
    </source>
</evidence>